<gene>
    <name evidence="1" type="ORF">L1987_31204</name>
</gene>
<dbReference type="Proteomes" id="UP001056120">
    <property type="component" value="Linkage Group LG10"/>
</dbReference>
<reference evidence="1 2" key="2">
    <citation type="journal article" date="2022" name="Mol. Ecol. Resour.">
        <title>The genomes of chicory, endive, great burdock and yacon provide insights into Asteraceae paleo-polyploidization history and plant inulin production.</title>
        <authorList>
            <person name="Fan W."/>
            <person name="Wang S."/>
            <person name="Wang H."/>
            <person name="Wang A."/>
            <person name="Jiang F."/>
            <person name="Liu H."/>
            <person name="Zhao H."/>
            <person name="Xu D."/>
            <person name="Zhang Y."/>
        </authorList>
    </citation>
    <scope>NUCLEOTIDE SEQUENCE [LARGE SCALE GENOMIC DNA]</scope>
    <source>
        <strain evidence="2">cv. Yunnan</strain>
        <tissue evidence="1">Leaves</tissue>
    </source>
</reference>
<accession>A0ACB9I692</accession>
<evidence type="ECO:0000313" key="2">
    <source>
        <dbReference type="Proteomes" id="UP001056120"/>
    </source>
</evidence>
<name>A0ACB9I692_9ASTR</name>
<evidence type="ECO:0000313" key="1">
    <source>
        <dbReference type="EMBL" id="KAI3803056.1"/>
    </source>
</evidence>
<comment type="caution">
    <text evidence="1">The sequence shown here is derived from an EMBL/GenBank/DDBJ whole genome shotgun (WGS) entry which is preliminary data.</text>
</comment>
<organism evidence="1 2">
    <name type="scientific">Smallanthus sonchifolius</name>
    <dbReference type="NCBI Taxonomy" id="185202"/>
    <lineage>
        <taxon>Eukaryota</taxon>
        <taxon>Viridiplantae</taxon>
        <taxon>Streptophyta</taxon>
        <taxon>Embryophyta</taxon>
        <taxon>Tracheophyta</taxon>
        <taxon>Spermatophyta</taxon>
        <taxon>Magnoliopsida</taxon>
        <taxon>eudicotyledons</taxon>
        <taxon>Gunneridae</taxon>
        <taxon>Pentapetalae</taxon>
        <taxon>asterids</taxon>
        <taxon>campanulids</taxon>
        <taxon>Asterales</taxon>
        <taxon>Asteraceae</taxon>
        <taxon>Asteroideae</taxon>
        <taxon>Heliantheae alliance</taxon>
        <taxon>Millerieae</taxon>
        <taxon>Smallanthus</taxon>
    </lineage>
</organism>
<sequence>MGSVVPQFLLIGIVLFNFLDNVNAGVTSSFIRSEWPSVDIPLDNEAFAVPSGYNAPEQVHITQGDYDGKAVIIIWVTPVEPGSNQVKYGKTEKKYDFTAEGTVKSYTFYNYTSGYIHECLINDLEYRISNIHYNVTSGASYPVPDKSAPVYITVGDGGNQEGLASR</sequence>
<proteinExistence type="predicted"/>
<keyword evidence="2" id="KW-1185">Reference proteome</keyword>
<reference evidence="2" key="1">
    <citation type="journal article" date="2022" name="Mol. Ecol. Resour.">
        <title>The genomes of chicory, endive, great burdock and yacon provide insights into Asteraceae palaeo-polyploidization history and plant inulin production.</title>
        <authorList>
            <person name="Fan W."/>
            <person name="Wang S."/>
            <person name="Wang H."/>
            <person name="Wang A."/>
            <person name="Jiang F."/>
            <person name="Liu H."/>
            <person name="Zhao H."/>
            <person name="Xu D."/>
            <person name="Zhang Y."/>
        </authorList>
    </citation>
    <scope>NUCLEOTIDE SEQUENCE [LARGE SCALE GENOMIC DNA]</scope>
    <source>
        <strain evidence="2">cv. Yunnan</strain>
    </source>
</reference>
<protein>
    <submittedName>
        <fullName evidence="1">Uncharacterized protein</fullName>
    </submittedName>
</protein>
<dbReference type="EMBL" id="CM042027">
    <property type="protein sequence ID" value="KAI3803056.1"/>
    <property type="molecule type" value="Genomic_DNA"/>
</dbReference>